<comment type="catalytic activity">
    <reaction evidence="1">
        <text>5-amino-6-(5-phospho-D-ribosylamino)uracil + H2O = 5,6-diaminouracil + D-ribose 5-phosphate</text>
        <dbReference type="Rhea" id="RHEA:55020"/>
        <dbReference type="ChEBI" id="CHEBI:15377"/>
        <dbReference type="ChEBI" id="CHEBI:46252"/>
        <dbReference type="ChEBI" id="CHEBI:58453"/>
        <dbReference type="ChEBI" id="CHEBI:78346"/>
    </reaction>
</comment>
<dbReference type="SUPFAM" id="SSF101386">
    <property type="entry name" value="all-alpha NTP pyrophosphatases"/>
    <property type="match status" value="1"/>
</dbReference>
<dbReference type="SUPFAM" id="SSF143990">
    <property type="entry name" value="YbiA-like"/>
    <property type="match status" value="1"/>
</dbReference>
<dbReference type="Pfam" id="PF08719">
    <property type="entry name" value="NADAR"/>
    <property type="match status" value="1"/>
</dbReference>
<evidence type="ECO:0000313" key="6">
    <source>
        <dbReference type="Proteomes" id="UP000215433"/>
    </source>
</evidence>
<dbReference type="EMBL" id="NEWD01000006">
    <property type="protein sequence ID" value="OXN01052.1"/>
    <property type="molecule type" value="Genomic_DNA"/>
</dbReference>
<comment type="caution">
    <text evidence="5">The sequence shown here is derived from an EMBL/GenBank/DDBJ whole genome shotgun (WGS) entry which is preliminary data.</text>
</comment>
<dbReference type="Gene3D" id="1.10.287.1080">
    <property type="entry name" value="MazG-like"/>
    <property type="match status" value="1"/>
</dbReference>
<dbReference type="InterPro" id="IPR037238">
    <property type="entry name" value="YbiA-like_sf"/>
</dbReference>
<dbReference type="PANTHER" id="PTHR46523:SF1">
    <property type="entry name" value="DCTP PYROPHOSPHATASE 1"/>
    <property type="match status" value="1"/>
</dbReference>
<evidence type="ECO:0000313" key="5">
    <source>
        <dbReference type="EMBL" id="OXN01052.1"/>
    </source>
</evidence>
<dbReference type="CDD" id="cd15457">
    <property type="entry name" value="NADAR"/>
    <property type="match status" value="1"/>
</dbReference>
<keyword evidence="6" id="KW-1185">Reference proteome</keyword>
<dbReference type="AlphaFoldDB" id="A0A229VZN0"/>
<dbReference type="GO" id="GO:0047429">
    <property type="term" value="F:nucleoside triphosphate diphosphatase activity"/>
    <property type="evidence" value="ECO:0007669"/>
    <property type="project" value="InterPro"/>
</dbReference>
<evidence type="ECO:0000256" key="3">
    <source>
        <dbReference type="SAM" id="MobiDB-lite"/>
    </source>
</evidence>
<dbReference type="InterPro" id="IPR012816">
    <property type="entry name" value="NADAR"/>
</dbReference>
<evidence type="ECO:0000256" key="1">
    <source>
        <dbReference type="ARBA" id="ARBA00000022"/>
    </source>
</evidence>
<dbReference type="Gene3D" id="1.10.357.40">
    <property type="entry name" value="YbiA-like"/>
    <property type="match status" value="1"/>
</dbReference>
<dbReference type="InterPro" id="IPR025984">
    <property type="entry name" value="DCTPP"/>
</dbReference>
<feature type="domain" description="NADAR" evidence="4">
    <location>
        <begin position="214"/>
        <end position="381"/>
    </location>
</feature>
<dbReference type="Pfam" id="PF12643">
    <property type="entry name" value="MazG-like"/>
    <property type="match status" value="1"/>
</dbReference>
<dbReference type="NCBIfam" id="TIGR02464">
    <property type="entry name" value="ribofla_fusion"/>
    <property type="match status" value="1"/>
</dbReference>
<dbReference type="PANTHER" id="PTHR46523">
    <property type="entry name" value="DCTP PYROPHOSPHATASE 1"/>
    <property type="match status" value="1"/>
</dbReference>
<keyword evidence="5" id="KW-0378">Hydrolase</keyword>
<dbReference type="CDD" id="cd11537">
    <property type="entry name" value="NTP-PPase_RS21-C6_like"/>
    <property type="match status" value="1"/>
</dbReference>
<comment type="catalytic activity">
    <reaction evidence="2">
        <text>2,5-diamino-6-hydroxy-4-(5-phosphoribosylamino)-pyrimidine + H2O = 2,5,6-triamino-4-hydroxypyrimidine + D-ribose 5-phosphate</text>
        <dbReference type="Rhea" id="RHEA:23436"/>
        <dbReference type="ChEBI" id="CHEBI:15377"/>
        <dbReference type="ChEBI" id="CHEBI:58614"/>
        <dbReference type="ChEBI" id="CHEBI:78346"/>
        <dbReference type="ChEBI" id="CHEBI:137796"/>
    </reaction>
</comment>
<dbReference type="GO" id="GO:0009143">
    <property type="term" value="P:nucleoside triphosphate catabolic process"/>
    <property type="evidence" value="ECO:0007669"/>
    <property type="project" value="InterPro"/>
</dbReference>
<feature type="region of interest" description="Disordered" evidence="3">
    <location>
        <begin position="138"/>
        <end position="162"/>
    </location>
</feature>
<name>A0A229VZN0_9BIFI</name>
<sequence length="382" mass="44009">MSDDSGRQAAFGVRNRIPVYNATMISEDTIQEIRDFVRERDWSRFHTPENLAKSISIEAAELLECYQWSPQMPPLGEEHVHEELADVLIYCIMLADRLGVDMDDIVATKLTKTRAKYPASAVRDHPDEAIRRHWAARGESVSADGDESAENEASERSELSRNQLKQMVSARNDIAIRTVGQATELADSMRIRHDLRWLLDEEASGVNHDYFGFWNGEDWASNFHPAPFDVDWDVSGDALPERTILHFACSEQWFMFRKAWRFNDADAMHAVLQPGLAPHDYKRIGRSVRNFDEVIWSRESDRYMLEALIFKFTQNPELAAALLGTGDQVLVECSPFDAIWGIRLGKRDREGRIDDRWLDPRNWKGRNRLGFLLMDLREALRA</sequence>
<protein>
    <submittedName>
        <fullName evidence="5">MazG nucleotide pyrophosphohydrolase</fullName>
    </submittedName>
</protein>
<evidence type="ECO:0000256" key="2">
    <source>
        <dbReference type="ARBA" id="ARBA00000751"/>
    </source>
</evidence>
<dbReference type="InterPro" id="IPR052555">
    <property type="entry name" value="dCTP_Pyrophosphatase"/>
</dbReference>
<dbReference type="Proteomes" id="UP000215433">
    <property type="component" value="Unassembled WGS sequence"/>
</dbReference>
<gene>
    <name evidence="5" type="ORF">Tam10B_0630</name>
</gene>
<reference evidence="5 6" key="1">
    <citation type="submission" date="2017-05" db="EMBL/GenBank/DDBJ databases">
        <title>Bifidobacterium vansinderenii sp. nov.</title>
        <authorList>
            <person name="Lugli G.A."/>
            <person name="Duranti S."/>
            <person name="Mangifesta M."/>
        </authorList>
    </citation>
    <scope>NUCLEOTIDE SEQUENCE [LARGE SCALE GENOMIC DNA]</scope>
    <source>
        <strain evidence="5 6">Tam10B</strain>
    </source>
</reference>
<accession>A0A229VZN0</accession>
<evidence type="ECO:0000259" key="4">
    <source>
        <dbReference type="Pfam" id="PF08719"/>
    </source>
</evidence>
<proteinExistence type="predicted"/>
<organism evidence="5 6">
    <name type="scientific">Bifidobacterium vansinderenii</name>
    <dbReference type="NCBI Taxonomy" id="1984871"/>
    <lineage>
        <taxon>Bacteria</taxon>
        <taxon>Bacillati</taxon>
        <taxon>Actinomycetota</taxon>
        <taxon>Actinomycetes</taxon>
        <taxon>Bifidobacteriales</taxon>
        <taxon>Bifidobacteriaceae</taxon>
        <taxon>Bifidobacterium</taxon>
    </lineage>
</organism>